<dbReference type="GO" id="GO:0016740">
    <property type="term" value="F:transferase activity"/>
    <property type="evidence" value="ECO:0007669"/>
    <property type="project" value="UniProtKB-KW"/>
</dbReference>
<sequence>MRTLNKDEHNYIKQIANIHETLLSQAESNYKCTKLSIALRYEMICSRLEHTNDKIYIYENEGQLIAFIWGHLVMKKVWLTLNCYMLNHNFANWNSYATEDCA</sequence>
<dbReference type="InterPro" id="IPR016181">
    <property type="entry name" value="Acyl_CoA_acyltransferase"/>
</dbReference>
<dbReference type="Gene3D" id="3.40.630.30">
    <property type="match status" value="1"/>
</dbReference>
<gene>
    <name evidence="1" type="ORF">NCTC7878_03309</name>
</gene>
<dbReference type="SUPFAM" id="SSF55729">
    <property type="entry name" value="Acyl-CoA N-acyltransferases (Nat)"/>
    <property type="match status" value="1"/>
</dbReference>
<dbReference type="EMBL" id="UAUX01000016">
    <property type="protein sequence ID" value="SQA00150.1"/>
    <property type="molecule type" value="Genomic_DNA"/>
</dbReference>
<evidence type="ECO:0000313" key="1">
    <source>
        <dbReference type="EMBL" id="SQA00150.1"/>
    </source>
</evidence>
<dbReference type="Proteomes" id="UP000249913">
    <property type="component" value="Unassembled WGS sequence"/>
</dbReference>
<reference evidence="1 2" key="1">
    <citation type="submission" date="2018-06" db="EMBL/GenBank/DDBJ databases">
        <authorList>
            <consortium name="Pathogen Informatics"/>
            <person name="Doyle S."/>
        </authorList>
    </citation>
    <scope>NUCLEOTIDE SEQUENCE [LARGE SCALE GENOMIC DNA]</scope>
    <source>
        <strain evidence="1 2">NCTC7878</strain>
    </source>
</reference>
<name>A0A2X2MEL6_STAAU</name>
<keyword evidence="1" id="KW-0808">Transferase</keyword>
<evidence type="ECO:0000313" key="2">
    <source>
        <dbReference type="Proteomes" id="UP000249913"/>
    </source>
</evidence>
<protein>
    <submittedName>
        <fullName evidence="1">Aminoglycoside 6'-N-Acetyltransferase IK</fullName>
    </submittedName>
</protein>
<accession>A0A2X2MEL6</accession>
<proteinExistence type="predicted"/>
<dbReference type="AlphaFoldDB" id="A0A2X2MEL6"/>
<organism evidence="1 2">
    <name type="scientific">Staphylococcus aureus</name>
    <dbReference type="NCBI Taxonomy" id="1280"/>
    <lineage>
        <taxon>Bacteria</taxon>
        <taxon>Bacillati</taxon>
        <taxon>Bacillota</taxon>
        <taxon>Bacilli</taxon>
        <taxon>Bacillales</taxon>
        <taxon>Staphylococcaceae</taxon>
        <taxon>Staphylococcus</taxon>
    </lineage>
</organism>